<dbReference type="Proteomes" id="UP001457282">
    <property type="component" value="Unassembled WGS sequence"/>
</dbReference>
<accession>A0AAW1X7I6</accession>
<evidence type="ECO:0000313" key="3">
    <source>
        <dbReference type="Proteomes" id="UP001457282"/>
    </source>
</evidence>
<organism evidence="2 3">
    <name type="scientific">Rubus argutus</name>
    <name type="common">Southern blackberry</name>
    <dbReference type="NCBI Taxonomy" id="59490"/>
    <lineage>
        <taxon>Eukaryota</taxon>
        <taxon>Viridiplantae</taxon>
        <taxon>Streptophyta</taxon>
        <taxon>Embryophyta</taxon>
        <taxon>Tracheophyta</taxon>
        <taxon>Spermatophyta</taxon>
        <taxon>Magnoliopsida</taxon>
        <taxon>eudicotyledons</taxon>
        <taxon>Gunneridae</taxon>
        <taxon>Pentapetalae</taxon>
        <taxon>rosids</taxon>
        <taxon>fabids</taxon>
        <taxon>Rosales</taxon>
        <taxon>Rosaceae</taxon>
        <taxon>Rosoideae</taxon>
        <taxon>Rosoideae incertae sedis</taxon>
        <taxon>Rubus</taxon>
    </lineage>
</organism>
<gene>
    <name evidence="2" type="ORF">M0R45_019217</name>
</gene>
<comment type="caution">
    <text evidence="2">The sequence shown here is derived from an EMBL/GenBank/DDBJ whole genome shotgun (WGS) entry which is preliminary data.</text>
</comment>
<proteinExistence type="predicted"/>
<sequence>MATKPQIPHLHCALPSSMPHNPTLPAISNPPFSASLSQAHHQIDALPRRAPSLFEPTATRTEQKKKDKKENRENNKKEIQVNREMK</sequence>
<dbReference type="EMBL" id="JBEDUW010000004">
    <property type="protein sequence ID" value="KAK9931963.1"/>
    <property type="molecule type" value="Genomic_DNA"/>
</dbReference>
<name>A0AAW1X7I6_RUBAR</name>
<feature type="region of interest" description="Disordered" evidence="1">
    <location>
        <begin position="1"/>
        <end position="86"/>
    </location>
</feature>
<reference evidence="2 3" key="1">
    <citation type="journal article" date="2023" name="G3 (Bethesda)">
        <title>A chromosome-length genome assembly and annotation of blackberry (Rubus argutus, cv. 'Hillquist').</title>
        <authorList>
            <person name="Bruna T."/>
            <person name="Aryal R."/>
            <person name="Dudchenko O."/>
            <person name="Sargent D.J."/>
            <person name="Mead D."/>
            <person name="Buti M."/>
            <person name="Cavallini A."/>
            <person name="Hytonen T."/>
            <person name="Andres J."/>
            <person name="Pham M."/>
            <person name="Weisz D."/>
            <person name="Mascagni F."/>
            <person name="Usai G."/>
            <person name="Natali L."/>
            <person name="Bassil N."/>
            <person name="Fernandez G.E."/>
            <person name="Lomsadze A."/>
            <person name="Armour M."/>
            <person name="Olukolu B."/>
            <person name="Poorten T."/>
            <person name="Britton C."/>
            <person name="Davik J."/>
            <person name="Ashrafi H."/>
            <person name="Aiden E.L."/>
            <person name="Borodovsky M."/>
            <person name="Worthington M."/>
        </authorList>
    </citation>
    <scope>NUCLEOTIDE SEQUENCE [LARGE SCALE GENOMIC DNA]</scope>
    <source>
        <strain evidence="2">PI 553951</strain>
    </source>
</reference>
<dbReference type="AlphaFoldDB" id="A0AAW1X7I6"/>
<feature type="compositionally biased region" description="Basic and acidic residues" evidence="1">
    <location>
        <begin position="61"/>
        <end position="86"/>
    </location>
</feature>
<feature type="compositionally biased region" description="Polar residues" evidence="1">
    <location>
        <begin position="30"/>
        <end position="40"/>
    </location>
</feature>
<keyword evidence="3" id="KW-1185">Reference proteome</keyword>
<evidence type="ECO:0000313" key="2">
    <source>
        <dbReference type="EMBL" id="KAK9931963.1"/>
    </source>
</evidence>
<evidence type="ECO:0000256" key="1">
    <source>
        <dbReference type="SAM" id="MobiDB-lite"/>
    </source>
</evidence>
<protein>
    <submittedName>
        <fullName evidence="2">Uncharacterized protein</fullName>
    </submittedName>
</protein>